<keyword evidence="2" id="KW-0328">Glycosyltransferase</keyword>
<dbReference type="PANTHER" id="PTHR47505">
    <property type="entry name" value="DNA UTILIZATION PROTEIN YHGH"/>
    <property type="match status" value="1"/>
</dbReference>
<evidence type="ECO:0000313" key="3">
    <source>
        <dbReference type="Proteomes" id="UP000029549"/>
    </source>
</evidence>
<dbReference type="Gene3D" id="3.40.50.2020">
    <property type="match status" value="1"/>
</dbReference>
<dbReference type="Pfam" id="PF00156">
    <property type="entry name" value="Pribosyltran"/>
    <property type="match status" value="1"/>
</dbReference>
<dbReference type="SUPFAM" id="SSF53271">
    <property type="entry name" value="PRTase-like"/>
    <property type="match status" value="1"/>
</dbReference>
<dbReference type="InterPro" id="IPR029057">
    <property type="entry name" value="PRTase-like"/>
</dbReference>
<keyword evidence="2" id="KW-0808">Transferase</keyword>
<dbReference type="EMBL" id="AWTP01000144">
    <property type="protein sequence ID" value="KGH06446.1"/>
    <property type="molecule type" value="Genomic_DNA"/>
</dbReference>
<dbReference type="PANTHER" id="PTHR47505:SF1">
    <property type="entry name" value="DNA UTILIZATION PROTEIN YHGH"/>
    <property type="match status" value="1"/>
</dbReference>
<evidence type="ECO:0000313" key="2">
    <source>
        <dbReference type="EMBL" id="KGH06446.1"/>
    </source>
</evidence>
<dbReference type="InterPro" id="IPR051910">
    <property type="entry name" value="ComF/GntX_DNA_util-trans"/>
</dbReference>
<dbReference type="AlphaFoldDB" id="A0A096FM33"/>
<dbReference type="OrthoDB" id="9793412at2"/>
<name>A0A096FM33_9BURK</name>
<keyword evidence="3" id="KW-1185">Reference proteome</keyword>
<gene>
    <name evidence="2" type="ORF">P608_22605</name>
</gene>
<dbReference type="Proteomes" id="UP000029549">
    <property type="component" value="Unassembled WGS sequence"/>
</dbReference>
<accession>A0A096FM33</accession>
<proteinExistence type="inferred from homology"/>
<sequence length="254" mass="28658">MRREYIDSMPDLHATWLSHLRRQQQRWLDALPSQCAVCGRWPGPRICRDCHARWAQHKHRCHSCALPLPALVSLCGNCLKQPPRLKRCTAALDYAYPWQNLITRYKFQADLGLARSLGRLMASHPEVREQLRACDALLPMPASAQRVRERGFDHSLLLARSLSEQYDRPLPLLSETVQRQHLELPQHASSREQRLRQLRGIFSLTPARQALVKGREILLLDDVMTTGATLDALAGCLLSAGAASVSAVVLARTP</sequence>
<dbReference type="CDD" id="cd06223">
    <property type="entry name" value="PRTases_typeI"/>
    <property type="match status" value="1"/>
</dbReference>
<protein>
    <submittedName>
        <fullName evidence="2">Phosphoribosyltransferase</fullName>
    </submittedName>
</protein>
<evidence type="ECO:0000256" key="1">
    <source>
        <dbReference type="ARBA" id="ARBA00008007"/>
    </source>
</evidence>
<organism evidence="2 3">
    <name type="scientific">Comamonas thiooxydans</name>
    <dbReference type="NCBI Taxonomy" id="363952"/>
    <lineage>
        <taxon>Bacteria</taxon>
        <taxon>Pseudomonadati</taxon>
        <taxon>Pseudomonadota</taxon>
        <taxon>Betaproteobacteria</taxon>
        <taxon>Burkholderiales</taxon>
        <taxon>Comamonadaceae</taxon>
        <taxon>Comamonas</taxon>
    </lineage>
</organism>
<dbReference type="GO" id="GO:0016757">
    <property type="term" value="F:glycosyltransferase activity"/>
    <property type="evidence" value="ECO:0007669"/>
    <property type="project" value="UniProtKB-KW"/>
</dbReference>
<comment type="similarity">
    <text evidence="1">Belongs to the ComF/GntX family.</text>
</comment>
<dbReference type="InterPro" id="IPR000836">
    <property type="entry name" value="PRTase_dom"/>
</dbReference>
<comment type="caution">
    <text evidence="2">The sequence shown here is derived from an EMBL/GenBank/DDBJ whole genome shotgun (WGS) entry which is preliminary data.</text>
</comment>
<reference evidence="2 3" key="1">
    <citation type="submission" date="2013-09" db="EMBL/GenBank/DDBJ databases">
        <title>High correlation between genotypes and phenotypes of environmental bacteria Comamonas testosteroni strains.</title>
        <authorList>
            <person name="Liu L."/>
            <person name="Zhu W."/>
            <person name="Xia X."/>
            <person name="Xu B."/>
            <person name="Luo M."/>
            <person name="Wang G."/>
        </authorList>
    </citation>
    <scope>NUCLEOTIDE SEQUENCE [LARGE SCALE GENOMIC DNA]</scope>
    <source>
        <strain evidence="2 3">DF2</strain>
    </source>
</reference>